<proteinExistence type="predicted"/>
<evidence type="ECO:0000313" key="2">
    <source>
        <dbReference type="Proteomes" id="UP001597510"/>
    </source>
</evidence>
<dbReference type="RefSeq" id="WP_340236744.1">
    <property type="nucleotide sequence ID" value="NZ_JBBEWC010000006.1"/>
</dbReference>
<comment type="caution">
    <text evidence="1">The sequence shown here is derived from an EMBL/GenBank/DDBJ whole genome shotgun (WGS) entry which is preliminary data.</text>
</comment>
<name>A0ABW5J192_9BACT</name>
<reference evidence="2" key="1">
    <citation type="journal article" date="2019" name="Int. J. Syst. Evol. Microbiol.">
        <title>The Global Catalogue of Microorganisms (GCM) 10K type strain sequencing project: providing services to taxonomists for standard genome sequencing and annotation.</title>
        <authorList>
            <consortium name="The Broad Institute Genomics Platform"/>
            <consortium name="The Broad Institute Genome Sequencing Center for Infectious Disease"/>
            <person name="Wu L."/>
            <person name="Ma J."/>
        </authorList>
    </citation>
    <scope>NUCLEOTIDE SEQUENCE [LARGE SCALE GENOMIC DNA]</scope>
    <source>
        <strain evidence="2">KCTC 52344</strain>
    </source>
</reference>
<sequence length="158" mass="17542">MKKTIIVTSGIANQGKSESIKNVCKIILNTFNNAEPSIKKELIDYTKDILLTIKIGDIKIGFESQGDPNSRMIWEDTIRKLADDEFDPILGGCQIIICASRSSGATVEKIEEISVKHSYDTIWKSNLTSKNLLTRSNLNRISAQNTIDLIKSIISGEI</sequence>
<gene>
    <name evidence="1" type="ORF">ACFSR2_01400</name>
</gene>
<evidence type="ECO:0000313" key="1">
    <source>
        <dbReference type="EMBL" id="MFD2519518.1"/>
    </source>
</evidence>
<organism evidence="1 2">
    <name type="scientific">Emticicia soli</name>
    <dbReference type="NCBI Taxonomy" id="2027878"/>
    <lineage>
        <taxon>Bacteria</taxon>
        <taxon>Pseudomonadati</taxon>
        <taxon>Bacteroidota</taxon>
        <taxon>Cytophagia</taxon>
        <taxon>Cytophagales</taxon>
        <taxon>Leadbetterellaceae</taxon>
        <taxon>Emticicia</taxon>
    </lineage>
</organism>
<dbReference type="Proteomes" id="UP001597510">
    <property type="component" value="Unassembled WGS sequence"/>
</dbReference>
<keyword evidence="2" id="KW-1185">Reference proteome</keyword>
<dbReference type="EMBL" id="JBHULC010000003">
    <property type="protein sequence ID" value="MFD2519518.1"/>
    <property type="molecule type" value="Genomic_DNA"/>
</dbReference>
<protein>
    <submittedName>
        <fullName evidence="1">Uncharacterized protein</fullName>
    </submittedName>
</protein>
<accession>A0ABW5J192</accession>